<name>A0A8K0X2N8_9PEZI</name>
<dbReference type="Gene3D" id="1.25.40.20">
    <property type="entry name" value="Ankyrin repeat-containing domain"/>
    <property type="match status" value="1"/>
</dbReference>
<comment type="caution">
    <text evidence="3">The sequence shown here is derived from an EMBL/GenBank/DDBJ whole genome shotgun (WGS) entry which is preliminary data.</text>
</comment>
<keyword evidence="4" id="KW-1185">Reference proteome</keyword>
<keyword evidence="1" id="KW-0040">ANK repeat</keyword>
<organism evidence="3 4">
    <name type="scientific">Plectosphaerella cucumerina</name>
    <dbReference type="NCBI Taxonomy" id="40658"/>
    <lineage>
        <taxon>Eukaryota</taxon>
        <taxon>Fungi</taxon>
        <taxon>Dikarya</taxon>
        <taxon>Ascomycota</taxon>
        <taxon>Pezizomycotina</taxon>
        <taxon>Sordariomycetes</taxon>
        <taxon>Hypocreomycetidae</taxon>
        <taxon>Glomerellales</taxon>
        <taxon>Plectosphaerellaceae</taxon>
        <taxon>Plectosphaerella</taxon>
    </lineage>
</organism>
<dbReference type="InterPro" id="IPR002110">
    <property type="entry name" value="Ankyrin_rpt"/>
</dbReference>
<dbReference type="PROSITE" id="PS50088">
    <property type="entry name" value="ANK_REPEAT"/>
    <property type="match status" value="1"/>
</dbReference>
<keyword evidence="2" id="KW-1133">Transmembrane helix</keyword>
<proteinExistence type="predicted"/>
<evidence type="ECO:0000313" key="3">
    <source>
        <dbReference type="EMBL" id="KAH7361856.1"/>
    </source>
</evidence>
<accession>A0A8K0X2N8</accession>
<dbReference type="SUPFAM" id="SSF48403">
    <property type="entry name" value="Ankyrin repeat"/>
    <property type="match status" value="1"/>
</dbReference>
<dbReference type="AlphaFoldDB" id="A0A8K0X2N8"/>
<protein>
    <recommendedName>
        <fullName evidence="5">Ankyrin repeat protein</fullName>
    </recommendedName>
</protein>
<feature type="repeat" description="ANK" evidence="1">
    <location>
        <begin position="144"/>
        <end position="176"/>
    </location>
</feature>
<keyword evidence="2" id="KW-0812">Transmembrane</keyword>
<feature type="transmembrane region" description="Helical" evidence="2">
    <location>
        <begin position="442"/>
        <end position="461"/>
    </location>
</feature>
<evidence type="ECO:0000256" key="1">
    <source>
        <dbReference type="PROSITE-ProRule" id="PRU00023"/>
    </source>
</evidence>
<sequence length="495" mass="55693">MIAMDIFEHRHRDEHIDIITDTEMSEAFATAMGGTDDSHAGLPTYTESDEGDLMARVEGMQALDPEHFVLPFTKLDYQSPLRDRELTPEEYEVLDASSKLQREIIDSFYDAITKRRPEIVTHFITQGLVSPDVTLEGKDGYPHKARTPLLAAVAAGDASMIRLLVSLGSTVELVGFCVVSENPRYAADLTPLQLAAGLGRLSLVKVLREEFGADDAFVAPKGETALWLARRFRHREIVDYLPAVKAGGWVRFRSSRQHEIQRLLLAMRRSCMLNLVRWLVWGLPKAILWDLPQEAWKKREKIMKWCKRQVVKFPGRAKRAVKALGRGIKKTPEAIKKIVEEIAKTTWKFIKAIPPALAVLAAWVANGARAVGTAVTDAVKAFFGVIHTAMMAVLEWFSTITLQDVINGVTAVLEAVFVRFPKAVWSFVGDFAEVAWKVAKKFPLYLGVLLYGIVYVLWWMVKWPAVATWTVLSAVGRVIARMFDEIIICFDPKRM</sequence>
<evidence type="ECO:0000313" key="4">
    <source>
        <dbReference type="Proteomes" id="UP000813385"/>
    </source>
</evidence>
<reference evidence="3" key="1">
    <citation type="journal article" date="2021" name="Nat. Commun.">
        <title>Genetic determinants of endophytism in the Arabidopsis root mycobiome.</title>
        <authorList>
            <person name="Mesny F."/>
            <person name="Miyauchi S."/>
            <person name="Thiergart T."/>
            <person name="Pickel B."/>
            <person name="Atanasova L."/>
            <person name="Karlsson M."/>
            <person name="Huettel B."/>
            <person name="Barry K.W."/>
            <person name="Haridas S."/>
            <person name="Chen C."/>
            <person name="Bauer D."/>
            <person name="Andreopoulos W."/>
            <person name="Pangilinan J."/>
            <person name="LaButti K."/>
            <person name="Riley R."/>
            <person name="Lipzen A."/>
            <person name="Clum A."/>
            <person name="Drula E."/>
            <person name="Henrissat B."/>
            <person name="Kohler A."/>
            <person name="Grigoriev I.V."/>
            <person name="Martin F.M."/>
            <person name="Hacquard S."/>
        </authorList>
    </citation>
    <scope>NUCLEOTIDE SEQUENCE</scope>
    <source>
        <strain evidence="3">MPI-CAGE-AT-0016</strain>
    </source>
</reference>
<gene>
    <name evidence="3" type="ORF">B0T11DRAFT_78479</name>
</gene>
<dbReference type="InterPro" id="IPR036770">
    <property type="entry name" value="Ankyrin_rpt-contain_sf"/>
</dbReference>
<evidence type="ECO:0008006" key="5">
    <source>
        <dbReference type="Google" id="ProtNLM"/>
    </source>
</evidence>
<dbReference type="EMBL" id="JAGPXD010000003">
    <property type="protein sequence ID" value="KAH7361856.1"/>
    <property type="molecule type" value="Genomic_DNA"/>
</dbReference>
<dbReference type="PROSITE" id="PS50297">
    <property type="entry name" value="ANK_REP_REGION"/>
    <property type="match status" value="1"/>
</dbReference>
<keyword evidence="2" id="KW-0472">Membrane</keyword>
<evidence type="ECO:0000256" key="2">
    <source>
        <dbReference type="SAM" id="Phobius"/>
    </source>
</evidence>
<dbReference type="Proteomes" id="UP000813385">
    <property type="component" value="Unassembled WGS sequence"/>
</dbReference>
<dbReference type="SMART" id="SM00248">
    <property type="entry name" value="ANK"/>
    <property type="match status" value="3"/>
</dbReference>
<dbReference type="OrthoDB" id="4772757at2759"/>